<feature type="transmembrane region" description="Helical" evidence="5">
    <location>
        <begin position="45"/>
        <end position="68"/>
    </location>
</feature>
<keyword evidence="4 5" id="KW-0472">Membrane</keyword>
<comment type="subcellular location">
    <subcellularLocation>
        <location evidence="1">Endomembrane system</location>
        <topology evidence="1">Multi-pass membrane protein</topology>
    </subcellularLocation>
</comment>
<dbReference type="Gene3D" id="1.20.120.1630">
    <property type="match status" value="1"/>
</dbReference>
<dbReference type="RefSeq" id="WP_254022235.1">
    <property type="nucleotide sequence ID" value="NZ_CAKXZT010000174.1"/>
</dbReference>
<proteinExistence type="predicted"/>
<evidence type="ECO:0008006" key="8">
    <source>
        <dbReference type="Google" id="ProtNLM"/>
    </source>
</evidence>
<evidence type="ECO:0000313" key="7">
    <source>
        <dbReference type="Proteomes" id="UP001153050"/>
    </source>
</evidence>
<evidence type="ECO:0000256" key="4">
    <source>
        <dbReference type="ARBA" id="ARBA00023136"/>
    </source>
</evidence>
<sequence>MAMDQAGQPDSGTAGVIARPPLLFLAAFLIGFVLDRLLRLPFPRYGLVTWILGGSLIVIGFALFAAGIRNFMRAETPVPTNEPTRVLVTTGIHGWTRNPIYLGMFLIYGGIGVAAQNIWILVLTLPLAILIRYGVVAREEAYLERRFGDAYRDYRQRVRRWL</sequence>
<keyword evidence="2 5" id="KW-0812">Transmembrane</keyword>
<dbReference type="Pfam" id="PF04191">
    <property type="entry name" value="PEMT"/>
    <property type="match status" value="1"/>
</dbReference>
<dbReference type="Proteomes" id="UP001153050">
    <property type="component" value="Unassembled WGS sequence"/>
</dbReference>
<dbReference type="PANTHER" id="PTHR12714">
    <property type="entry name" value="PROTEIN-S ISOPRENYLCYSTEINE O-METHYLTRANSFERASE"/>
    <property type="match status" value="1"/>
</dbReference>
<dbReference type="EMBL" id="CAKXZT010000174">
    <property type="protein sequence ID" value="CAH2409095.1"/>
    <property type="molecule type" value="Genomic_DNA"/>
</dbReference>
<keyword evidence="3 5" id="KW-1133">Transmembrane helix</keyword>
<name>A0ABN8KFQ2_9HYPH</name>
<feature type="transmembrane region" description="Helical" evidence="5">
    <location>
        <begin position="105"/>
        <end position="131"/>
    </location>
</feature>
<reference evidence="6 7" key="1">
    <citation type="submission" date="2022-03" db="EMBL/GenBank/DDBJ databases">
        <authorList>
            <person name="Brunel B."/>
        </authorList>
    </citation>
    <scope>NUCLEOTIDE SEQUENCE [LARGE SCALE GENOMIC DNA]</scope>
    <source>
        <strain evidence="6">STM5069sample</strain>
    </source>
</reference>
<dbReference type="InterPro" id="IPR007318">
    <property type="entry name" value="Phopholipid_MeTrfase"/>
</dbReference>
<accession>A0ABN8KFQ2</accession>
<keyword evidence="7" id="KW-1185">Reference proteome</keyword>
<evidence type="ECO:0000256" key="3">
    <source>
        <dbReference type="ARBA" id="ARBA00022989"/>
    </source>
</evidence>
<evidence type="ECO:0000256" key="2">
    <source>
        <dbReference type="ARBA" id="ARBA00022692"/>
    </source>
</evidence>
<feature type="transmembrane region" description="Helical" evidence="5">
    <location>
        <begin position="20"/>
        <end position="38"/>
    </location>
</feature>
<comment type="caution">
    <text evidence="6">The sequence shown here is derived from an EMBL/GenBank/DDBJ whole genome shotgun (WGS) entry which is preliminary data.</text>
</comment>
<protein>
    <recommendedName>
        <fullName evidence="8">Isoprenylcysteine carboxylmethyltransferase family protein</fullName>
    </recommendedName>
</protein>
<dbReference type="PANTHER" id="PTHR12714:SF24">
    <property type="entry name" value="SLR1182 PROTEIN"/>
    <property type="match status" value="1"/>
</dbReference>
<evidence type="ECO:0000256" key="1">
    <source>
        <dbReference type="ARBA" id="ARBA00004127"/>
    </source>
</evidence>
<gene>
    <name evidence="6" type="ORF">MES5069_750118</name>
</gene>
<organism evidence="6 7">
    <name type="scientific">Mesorhizobium escarrei</name>
    <dbReference type="NCBI Taxonomy" id="666018"/>
    <lineage>
        <taxon>Bacteria</taxon>
        <taxon>Pseudomonadati</taxon>
        <taxon>Pseudomonadota</taxon>
        <taxon>Alphaproteobacteria</taxon>
        <taxon>Hyphomicrobiales</taxon>
        <taxon>Phyllobacteriaceae</taxon>
        <taxon>Mesorhizobium</taxon>
    </lineage>
</organism>
<evidence type="ECO:0000313" key="6">
    <source>
        <dbReference type="EMBL" id="CAH2409095.1"/>
    </source>
</evidence>
<evidence type="ECO:0000256" key="5">
    <source>
        <dbReference type="SAM" id="Phobius"/>
    </source>
</evidence>